<dbReference type="Pfam" id="PF02752">
    <property type="entry name" value="Arrestin_C"/>
    <property type="match status" value="1"/>
</dbReference>
<reference evidence="2" key="1">
    <citation type="submission" date="2020-12" db="EMBL/GenBank/DDBJ databases">
        <title>Metabolic potential, ecology and presence of endohyphal bacteria is reflected in genomic diversity of Mucoromycotina.</title>
        <authorList>
            <person name="Muszewska A."/>
            <person name="Okrasinska A."/>
            <person name="Steczkiewicz K."/>
            <person name="Drgas O."/>
            <person name="Orlowska M."/>
            <person name="Perlinska-Lenart U."/>
            <person name="Aleksandrzak-Piekarczyk T."/>
            <person name="Szatraj K."/>
            <person name="Zielenkiewicz U."/>
            <person name="Pilsyk S."/>
            <person name="Malc E."/>
            <person name="Mieczkowski P."/>
            <person name="Kruszewska J.S."/>
            <person name="Biernat P."/>
            <person name="Pawlowska J."/>
        </authorList>
    </citation>
    <scope>NUCLEOTIDE SEQUENCE</scope>
    <source>
        <strain evidence="2">WA0000051536</strain>
    </source>
</reference>
<dbReference type="SMART" id="SM01017">
    <property type="entry name" value="Arrestin_C"/>
    <property type="match status" value="1"/>
</dbReference>
<sequence>MIRLLSKNTVHIDLVEPVVYLRGSHQDDTHTTVKGAVILDLQDSTLIKNITVRLLGQSNTAWEEGGPTGVGGQQRRFQSSKTFIDSIIPIYPTVQSEAERLMVLSPGQYRYPFELCLPNSLPETVNFEEAKVNYKLVATLEKEKRQGNSLLPGFLQSKVDTAEQEINLVRLASDAVFTSDGLRESITAQHQLPDLCDYHITVEKSAVSPGGILPVSVRVIPHLKGMRIEYVHVRLQERRDLKIPEKQVQHSLEKHHYLRRQDHAKMKVNADIDDLGSSWEDRIVFVVPEADSCPNLHHSTMAHPEISVQHWLQVTVLVAYPSESSKPTQRALVLDSKITVLNECVAGHADEDCVALPKYKADSRDDHPRKSHNLDHYSHGGYCAYELVEPNPQQSVRDVFGLPLPPPAYDEQIEVRGVPI</sequence>
<dbReference type="GO" id="GO:0070086">
    <property type="term" value="P:ubiquitin-dependent endocytosis"/>
    <property type="evidence" value="ECO:0007669"/>
    <property type="project" value="TreeGrafter"/>
</dbReference>
<evidence type="ECO:0000259" key="1">
    <source>
        <dbReference type="SMART" id="SM01017"/>
    </source>
</evidence>
<dbReference type="AlphaFoldDB" id="A0A8H7PME0"/>
<dbReference type="Pfam" id="PF00339">
    <property type="entry name" value="Arrestin_N"/>
    <property type="match status" value="1"/>
</dbReference>
<protein>
    <recommendedName>
        <fullName evidence="1">Arrestin C-terminal-like domain-containing protein</fullName>
    </recommendedName>
</protein>
<dbReference type="InterPro" id="IPR014752">
    <property type="entry name" value="Arrestin-like_C"/>
</dbReference>
<dbReference type="PANTHER" id="PTHR11188:SF17">
    <property type="entry name" value="FI21816P1"/>
    <property type="match status" value="1"/>
</dbReference>
<dbReference type="PANTHER" id="PTHR11188">
    <property type="entry name" value="ARRESTIN DOMAIN CONTAINING PROTEIN"/>
    <property type="match status" value="1"/>
</dbReference>
<dbReference type="GO" id="GO:0030674">
    <property type="term" value="F:protein-macromolecule adaptor activity"/>
    <property type="evidence" value="ECO:0007669"/>
    <property type="project" value="TreeGrafter"/>
</dbReference>
<gene>
    <name evidence="2" type="ORF">INT44_007528</name>
</gene>
<dbReference type="EMBL" id="JAEPRA010000013">
    <property type="protein sequence ID" value="KAG2176864.1"/>
    <property type="molecule type" value="Genomic_DNA"/>
</dbReference>
<dbReference type="Gene3D" id="2.60.40.640">
    <property type="match status" value="1"/>
</dbReference>
<comment type="caution">
    <text evidence="2">The sequence shown here is derived from an EMBL/GenBank/DDBJ whole genome shotgun (WGS) entry which is preliminary data.</text>
</comment>
<dbReference type="OrthoDB" id="2333384at2759"/>
<dbReference type="Proteomes" id="UP000612746">
    <property type="component" value="Unassembled WGS sequence"/>
</dbReference>
<dbReference type="InterPro" id="IPR014756">
    <property type="entry name" value="Ig_E-set"/>
</dbReference>
<evidence type="ECO:0000313" key="3">
    <source>
        <dbReference type="Proteomes" id="UP000612746"/>
    </source>
</evidence>
<dbReference type="SUPFAM" id="SSF81296">
    <property type="entry name" value="E set domains"/>
    <property type="match status" value="1"/>
</dbReference>
<keyword evidence="3" id="KW-1185">Reference proteome</keyword>
<dbReference type="InterPro" id="IPR011021">
    <property type="entry name" value="Arrestin-like_N"/>
</dbReference>
<dbReference type="GO" id="GO:0031625">
    <property type="term" value="F:ubiquitin protein ligase binding"/>
    <property type="evidence" value="ECO:0007669"/>
    <property type="project" value="TreeGrafter"/>
</dbReference>
<dbReference type="InterPro" id="IPR050357">
    <property type="entry name" value="Arrestin_domain-protein"/>
</dbReference>
<dbReference type="InterPro" id="IPR011022">
    <property type="entry name" value="Arrestin_C-like"/>
</dbReference>
<evidence type="ECO:0000313" key="2">
    <source>
        <dbReference type="EMBL" id="KAG2176864.1"/>
    </source>
</evidence>
<dbReference type="GO" id="GO:0005829">
    <property type="term" value="C:cytosol"/>
    <property type="evidence" value="ECO:0007669"/>
    <property type="project" value="TreeGrafter"/>
</dbReference>
<dbReference type="GO" id="GO:0005886">
    <property type="term" value="C:plasma membrane"/>
    <property type="evidence" value="ECO:0007669"/>
    <property type="project" value="TreeGrafter"/>
</dbReference>
<proteinExistence type="predicted"/>
<feature type="domain" description="Arrestin C-terminal-like" evidence="1">
    <location>
        <begin position="192"/>
        <end position="345"/>
    </location>
</feature>
<organism evidence="2 3">
    <name type="scientific">Umbelopsis vinacea</name>
    <dbReference type="NCBI Taxonomy" id="44442"/>
    <lineage>
        <taxon>Eukaryota</taxon>
        <taxon>Fungi</taxon>
        <taxon>Fungi incertae sedis</taxon>
        <taxon>Mucoromycota</taxon>
        <taxon>Mucoromycotina</taxon>
        <taxon>Umbelopsidomycetes</taxon>
        <taxon>Umbelopsidales</taxon>
        <taxon>Umbelopsidaceae</taxon>
        <taxon>Umbelopsis</taxon>
    </lineage>
</organism>
<accession>A0A8H7PME0</accession>
<name>A0A8H7PME0_9FUNG</name>